<dbReference type="HOGENOM" id="CLU_852538_0_0_1"/>
<keyword evidence="3" id="KW-1185">Reference proteome</keyword>
<feature type="compositionally biased region" description="Basic and acidic residues" evidence="1">
    <location>
        <begin position="280"/>
        <end position="298"/>
    </location>
</feature>
<feature type="compositionally biased region" description="Low complexity" evidence="1">
    <location>
        <begin position="21"/>
        <end position="31"/>
    </location>
</feature>
<dbReference type="GeneID" id="63918586"/>
<organism evidence="2 3">
    <name type="scientific">Aureobasidium melanogenum (strain CBS 110374)</name>
    <name type="common">Aureobasidium pullulans var. melanogenum</name>
    <dbReference type="NCBI Taxonomy" id="1043003"/>
    <lineage>
        <taxon>Eukaryota</taxon>
        <taxon>Fungi</taxon>
        <taxon>Dikarya</taxon>
        <taxon>Ascomycota</taxon>
        <taxon>Pezizomycotina</taxon>
        <taxon>Dothideomycetes</taxon>
        <taxon>Dothideomycetidae</taxon>
        <taxon>Dothideales</taxon>
        <taxon>Saccotheciaceae</taxon>
        <taxon>Aureobasidium</taxon>
    </lineage>
</organism>
<dbReference type="Proteomes" id="UP000030672">
    <property type="component" value="Unassembled WGS sequence"/>
</dbReference>
<feature type="compositionally biased region" description="Basic residues" evidence="1">
    <location>
        <begin position="50"/>
        <end position="66"/>
    </location>
</feature>
<evidence type="ECO:0000313" key="2">
    <source>
        <dbReference type="EMBL" id="KEQ59375.1"/>
    </source>
</evidence>
<reference evidence="2 3" key="1">
    <citation type="journal article" date="2014" name="BMC Genomics">
        <title>Genome sequencing of four Aureobasidium pullulans varieties: biotechnological potential, stress tolerance, and description of new species.</title>
        <authorList>
            <person name="Gostin Ar C."/>
            <person name="Ohm R.A."/>
            <person name="Kogej T."/>
            <person name="Sonjak S."/>
            <person name="Turk M."/>
            <person name="Zajc J."/>
            <person name="Zalar P."/>
            <person name="Grube M."/>
            <person name="Sun H."/>
            <person name="Han J."/>
            <person name="Sharma A."/>
            <person name="Chiniquy J."/>
            <person name="Ngan C.Y."/>
            <person name="Lipzen A."/>
            <person name="Barry K."/>
            <person name="Grigoriev I.V."/>
            <person name="Gunde-Cimerman N."/>
        </authorList>
    </citation>
    <scope>NUCLEOTIDE SEQUENCE [LARGE SCALE GENOMIC DNA]</scope>
    <source>
        <strain evidence="2 3">CBS 110374</strain>
    </source>
</reference>
<feature type="compositionally biased region" description="Basic and acidic residues" evidence="1">
    <location>
        <begin position="102"/>
        <end position="123"/>
    </location>
</feature>
<protein>
    <submittedName>
        <fullName evidence="2">Uncharacterized protein</fullName>
    </submittedName>
</protein>
<dbReference type="AlphaFoldDB" id="A0A074VF45"/>
<proteinExistence type="predicted"/>
<feature type="compositionally biased region" description="Low complexity" evidence="1">
    <location>
        <begin position="67"/>
        <end position="80"/>
    </location>
</feature>
<feature type="compositionally biased region" description="Polar residues" evidence="1">
    <location>
        <begin position="245"/>
        <end position="263"/>
    </location>
</feature>
<evidence type="ECO:0000313" key="3">
    <source>
        <dbReference type="Proteomes" id="UP000030672"/>
    </source>
</evidence>
<feature type="region of interest" description="Disordered" evidence="1">
    <location>
        <begin position="239"/>
        <end position="308"/>
    </location>
</feature>
<sequence>MAPKKKVERTAASSRPKRTPKPTTVATSSAPAPKPKKKTTASKKAAATKVTKKTAPKKAATKKSAPKKAGAIAKKGAQKASTAKYEKWVIPPYENPHGPVEGQKRIDARKKKEAEASEKYKHENIGSRYTPSVIKELKKDYEEGVSKGEWEKMGFDNFLKTYKGFDAQAWDKAHERKIGNIEGDYTSKQADAMIKDMHARREKGEIPHILTITDYLYWKEIDKERAKIIAKYKADYKKEQKKKQGNASAVSSPVKKVQNSIVNASPVKKAQDALTRSRSKSPEKQKKIRSHDSGHQADNEQQSVMSRTWELAANAVEAMRSAVNPE</sequence>
<gene>
    <name evidence="2" type="ORF">M437DRAFT_69064</name>
</gene>
<name>A0A074VF45_AURM1</name>
<dbReference type="RefSeq" id="XP_040876398.1">
    <property type="nucleotide sequence ID" value="XM_041025213.1"/>
</dbReference>
<evidence type="ECO:0000256" key="1">
    <source>
        <dbReference type="SAM" id="MobiDB-lite"/>
    </source>
</evidence>
<dbReference type="EMBL" id="KL584848">
    <property type="protein sequence ID" value="KEQ59375.1"/>
    <property type="molecule type" value="Genomic_DNA"/>
</dbReference>
<accession>A0A074VF45</accession>
<feature type="region of interest" description="Disordered" evidence="1">
    <location>
        <begin position="1"/>
        <end position="123"/>
    </location>
</feature>